<reference evidence="5" key="2">
    <citation type="journal article" date="2021" name="Sci. Data">
        <title>Chromosome-scale genome sequencing, assembly and annotation of six genomes from subfamily Leishmaniinae.</title>
        <authorList>
            <person name="Almutairi H."/>
            <person name="Urbaniak M.D."/>
            <person name="Bates M.D."/>
            <person name="Jariyapan N."/>
            <person name="Kwakye-Nuako G."/>
            <person name="Thomaz Soccol V."/>
            <person name="Al-Salem W.S."/>
            <person name="Dillon R.J."/>
            <person name="Bates P.A."/>
            <person name="Gatherer D."/>
        </authorList>
    </citation>
    <scope>NUCLEOTIDE SEQUENCE [LARGE SCALE GENOMIC DNA]</scope>
</reference>
<keyword evidence="2" id="KW-0472">Membrane</keyword>
<protein>
    <submittedName>
        <fullName evidence="4">Uncharacterized protein</fullName>
    </submittedName>
</protein>
<accession>A0A836GQA4</accession>
<dbReference type="SMR" id="A0A836GQA4"/>
<evidence type="ECO:0000256" key="2">
    <source>
        <dbReference type="SAM" id="Phobius"/>
    </source>
</evidence>
<dbReference type="RefSeq" id="XP_067059805.1">
    <property type="nucleotide sequence ID" value="XM_067203155.1"/>
</dbReference>
<feature type="signal peptide" evidence="3">
    <location>
        <begin position="1"/>
        <end position="24"/>
    </location>
</feature>
<proteinExistence type="predicted"/>
<dbReference type="Proteomes" id="UP000674143">
    <property type="component" value="Unassembled WGS sequence"/>
</dbReference>
<evidence type="ECO:0000256" key="3">
    <source>
        <dbReference type="SAM" id="SignalP"/>
    </source>
</evidence>
<keyword evidence="3" id="KW-0732">Signal</keyword>
<name>A0A836GQA4_9TRYP</name>
<comment type="caution">
    <text evidence="4">The sequence shown here is derived from an EMBL/GenBank/DDBJ whole genome shotgun (WGS) entry which is preliminary data.</text>
</comment>
<keyword evidence="2" id="KW-0812">Transmembrane</keyword>
<evidence type="ECO:0000256" key="1">
    <source>
        <dbReference type="SAM" id="MobiDB-lite"/>
    </source>
</evidence>
<keyword evidence="5" id="KW-1185">Reference proteome</keyword>
<feature type="compositionally biased region" description="Basic and acidic residues" evidence="1">
    <location>
        <begin position="90"/>
        <end position="123"/>
    </location>
</feature>
<feature type="region of interest" description="Disordered" evidence="1">
    <location>
        <begin position="90"/>
        <end position="125"/>
    </location>
</feature>
<evidence type="ECO:0000313" key="4">
    <source>
        <dbReference type="EMBL" id="KAG5468003.1"/>
    </source>
</evidence>
<dbReference type="KEGG" id="loi:92357089"/>
<dbReference type="GeneID" id="92357089"/>
<feature type="chain" id="PRO_5032577638" evidence="3">
    <location>
        <begin position="25"/>
        <end position="158"/>
    </location>
</feature>
<sequence length="158" mass="17468">MSSMSKLVLSVAITMAAMAPPAVATTTVTAAPVPVNLNLNIVTTVLILGVSIAAALLFALWKLYPQIRSGELTLSKIEFDWRAELLNQTPKKEKARREADRLRRAEEKTRREEMAADRFRASDEGDVQYTSMQPRVELGQGPKFNEANDAVVVTVPRE</sequence>
<keyword evidence="2" id="KW-1133">Transmembrane helix</keyword>
<gene>
    <name evidence="4" type="ORF">LSCM4_01090</name>
</gene>
<evidence type="ECO:0000313" key="5">
    <source>
        <dbReference type="Proteomes" id="UP000674143"/>
    </source>
</evidence>
<dbReference type="EMBL" id="JAFHLR010000034">
    <property type="protein sequence ID" value="KAG5468003.1"/>
    <property type="molecule type" value="Genomic_DNA"/>
</dbReference>
<organism evidence="4 5">
    <name type="scientific">Leishmania orientalis</name>
    <dbReference type="NCBI Taxonomy" id="2249476"/>
    <lineage>
        <taxon>Eukaryota</taxon>
        <taxon>Discoba</taxon>
        <taxon>Euglenozoa</taxon>
        <taxon>Kinetoplastea</taxon>
        <taxon>Metakinetoplastina</taxon>
        <taxon>Trypanosomatida</taxon>
        <taxon>Trypanosomatidae</taxon>
        <taxon>Leishmaniinae</taxon>
        <taxon>Leishmania</taxon>
    </lineage>
</organism>
<dbReference type="AlphaFoldDB" id="A0A836GQA4"/>
<feature type="transmembrane region" description="Helical" evidence="2">
    <location>
        <begin position="40"/>
        <end position="61"/>
    </location>
</feature>
<reference evidence="5" key="1">
    <citation type="journal article" date="2021" name="Microbiol. Resour. Announc.">
        <title>LGAAP: Leishmaniinae Genome Assembly and Annotation Pipeline.</title>
        <authorList>
            <person name="Almutairi H."/>
            <person name="Urbaniak M.D."/>
            <person name="Bates M.D."/>
            <person name="Jariyapan N."/>
            <person name="Kwakye-Nuako G."/>
            <person name="Thomaz-Soccol V."/>
            <person name="Al-Salem W.S."/>
            <person name="Dillon R.J."/>
            <person name="Bates P.A."/>
            <person name="Gatherer D."/>
        </authorList>
    </citation>
    <scope>NUCLEOTIDE SEQUENCE [LARGE SCALE GENOMIC DNA]</scope>
</reference>